<evidence type="ECO:0000313" key="4">
    <source>
        <dbReference type="EMBL" id="AOZ65123.1"/>
    </source>
</evidence>
<gene>
    <name evidence="4" type="ORF">SEA_GREENHOUSE_21</name>
</gene>
<organism evidence="4 5">
    <name type="scientific">Arthrobacter phage Greenhouse</name>
    <dbReference type="NCBI Taxonomy" id="1897428"/>
    <lineage>
        <taxon>Viruses</taxon>
        <taxon>Duplodnaviria</taxon>
        <taxon>Heunggongvirae</taxon>
        <taxon>Uroviricota</taxon>
        <taxon>Caudoviricetes</taxon>
        <taxon>Korravirus</taxon>
        <taxon>Korravirus greenhouse</taxon>
    </lineage>
</organism>
<keyword evidence="5" id="KW-1185">Reference proteome</keyword>
<dbReference type="PROSITE" id="PS51688">
    <property type="entry name" value="ICA"/>
    <property type="match status" value="1"/>
</dbReference>
<dbReference type="EMBL" id="KX688103">
    <property type="protein sequence ID" value="AOZ65123.1"/>
    <property type="molecule type" value="Genomic_DNA"/>
</dbReference>
<sequence length="341" mass="36324">MTAIPEELPPVLEPEIEADGIPRRTIEPDPILQLRRMITELSQKVAKLSKNSDLRNSSISGGEGMVVKDDAGVIRLRISTEEAAIIAYKTDGSESARYGLLAHSDPGEYGIEALTDSGWSHIGAGVADWATLDGKPSTFPPSSHTHPGSQITSAVANATAAVTATSATTATSANTAAAAALAEGSSYAFNNNVSGSQFYAVWVGNDGGFHLGRNTSSIRYKQNVRDAGDLSPKIMSLRPVVYDRKPSYRPVLSVDGEPAVGPQLRTEGAKNEFGMIAEEVAEVWPEVVTHFDGEIDGIRYDLIGPRLIPYVQHLLDTVSQQDKLIKDLVARVDLLDGGGTA</sequence>
<name>A0A1I9SE46_9CAUD</name>
<evidence type="ECO:0000256" key="2">
    <source>
        <dbReference type="ARBA" id="ARBA00022732"/>
    </source>
</evidence>
<protein>
    <submittedName>
        <fullName evidence="4">Minor tail protein</fullName>
    </submittedName>
</protein>
<evidence type="ECO:0000256" key="1">
    <source>
        <dbReference type="ARBA" id="ARBA00004328"/>
    </source>
</evidence>
<reference evidence="4 5" key="1">
    <citation type="submission" date="2016-08" db="EMBL/GenBank/DDBJ databases">
        <authorList>
            <person name="Hughes L.E."/>
            <person name="Ballard R.E."/>
            <person name="Philips R.J."/>
            <person name="Whetsell C.M."/>
            <person name="Nayek S."/>
            <person name="Syed N."/>
            <person name="Wagner P.E."/>
            <person name="Donegan-Quick R."/>
            <person name="Kim T."/>
            <person name="Visi D.K."/>
            <person name="Allen M.S."/>
            <person name="Garlena R.A."/>
            <person name="Russell D.A."/>
            <person name="Pope W.H."/>
            <person name="Jacobs-Sera D."/>
            <person name="Hendrix R.W."/>
            <person name="Hatfull G.F."/>
        </authorList>
    </citation>
    <scope>NUCLEOTIDE SEQUENCE [LARGE SCALE GENOMIC DNA]</scope>
</reference>
<proteinExistence type="predicted"/>
<dbReference type="InterPro" id="IPR030392">
    <property type="entry name" value="S74_ICA"/>
</dbReference>
<evidence type="ECO:0000259" key="3">
    <source>
        <dbReference type="PROSITE" id="PS51688"/>
    </source>
</evidence>
<feature type="domain" description="Peptidase S74" evidence="3">
    <location>
        <begin position="216"/>
        <end position="328"/>
    </location>
</feature>
<accession>A0A1I9SE46</accession>
<evidence type="ECO:0000313" key="5">
    <source>
        <dbReference type="Proteomes" id="UP000225966"/>
    </source>
</evidence>
<dbReference type="Pfam" id="PF13884">
    <property type="entry name" value="Peptidase_S74"/>
    <property type="match status" value="1"/>
</dbReference>
<dbReference type="Proteomes" id="UP000225966">
    <property type="component" value="Segment"/>
</dbReference>
<dbReference type="GO" id="GO:0098015">
    <property type="term" value="C:virus tail"/>
    <property type="evidence" value="ECO:0007669"/>
    <property type="project" value="UniProtKB-KW"/>
</dbReference>
<keyword evidence="2" id="KW-1227">Viral tail protein</keyword>
<comment type="subcellular location">
    <subcellularLocation>
        <location evidence="1">Virion</location>
    </subcellularLocation>
</comment>
<keyword evidence="2" id="KW-0946">Virion</keyword>